<protein>
    <submittedName>
        <fullName evidence="3">Carbonic anhydrase</fullName>
    </submittedName>
</protein>
<dbReference type="EMBL" id="QZBM01001019">
    <property type="protein sequence ID" value="THZ07908.1"/>
    <property type="molecule type" value="Genomic_DNA"/>
</dbReference>
<dbReference type="AlphaFoldDB" id="A0A4S9SB55"/>
<dbReference type="InterPro" id="IPR001148">
    <property type="entry name" value="CA_dom"/>
</dbReference>
<reference evidence="3 4" key="1">
    <citation type="submission" date="2018-10" db="EMBL/GenBank/DDBJ databases">
        <title>Fifty Aureobasidium pullulans genomes reveal a recombining polyextremotolerant generalist.</title>
        <authorList>
            <person name="Gostincar C."/>
            <person name="Turk M."/>
            <person name="Zajc J."/>
            <person name="Gunde-Cimerman N."/>
        </authorList>
    </citation>
    <scope>NUCLEOTIDE SEQUENCE [LARGE SCALE GENOMIC DNA]</scope>
    <source>
        <strain evidence="3 4">EXF-3863</strain>
    </source>
</reference>
<dbReference type="PANTHER" id="PTHR18952:SF274">
    <property type="entry name" value="ALPHA-CARBONIC ANHYDRASE DOMAIN-CONTAINING PROTEIN"/>
    <property type="match status" value="1"/>
</dbReference>
<keyword evidence="1" id="KW-1133">Transmembrane helix</keyword>
<keyword evidence="1" id="KW-0472">Membrane</keyword>
<sequence>MLQSDETPAFHTASSSSQSYNFQAPVIIIMLFKSLAALAAILPSAFGCPHESHMRKRQAANETIENPEWAYEASYNWGRLDPMYALCQTGTQQSPIALSLSNGLSLNHIPTFHNYTGNVTGRYRNWGYGPAFSLSHDDLTSNPSFTYDNETLYLLGWHIHAPADHSVGGDRSKAEMHFVHADASGHEKAVLAFRLDPGNSDAAFFSQLPPMIGFNETDTDYEQEISMDVDLALASVLHFNEFWTYQGSLTSPPCREGIRWFVARQILFTGVKQMQAILGASTYSARAEQEVWQHRINE</sequence>
<organism evidence="3 4">
    <name type="scientific">Aureobasidium pullulans</name>
    <name type="common">Black yeast</name>
    <name type="synonym">Pullularia pullulans</name>
    <dbReference type="NCBI Taxonomy" id="5580"/>
    <lineage>
        <taxon>Eukaryota</taxon>
        <taxon>Fungi</taxon>
        <taxon>Dikarya</taxon>
        <taxon>Ascomycota</taxon>
        <taxon>Pezizomycotina</taxon>
        <taxon>Dothideomycetes</taxon>
        <taxon>Dothideomycetidae</taxon>
        <taxon>Dothideales</taxon>
        <taxon>Saccotheciaceae</taxon>
        <taxon>Aureobasidium</taxon>
    </lineage>
</organism>
<gene>
    <name evidence="3" type="ORF">D6C91_10195</name>
</gene>
<dbReference type="GO" id="GO:0008270">
    <property type="term" value="F:zinc ion binding"/>
    <property type="evidence" value="ECO:0007669"/>
    <property type="project" value="InterPro"/>
</dbReference>
<comment type="caution">
    <text evidence="3">The sequence shown here is derived from an EMBL/GenBank/DDBJ whole genome shotgun (WGS) entry which is preliminary data.</text>
</comment>
<dbReference type="PANTHER" id="PTHR18952">
    <property type="entry name" value="CARBONIC ANHYDRASE"/>
    <property type="match status" value="1"/>
</dbReference>
<dbReference type="InterPro" id="IPR023561">
    <property type="entry name" value="Carbonic_anhydrase_a-class"/>
</dbReference>
<dbReference type="PROSITE" id="PS51144">
    <property type="entry name" value="ALPHA_CA_2"/>
    <property type="match status" value="1"/>
</dbReference>
<feature type="transmembrane region" description="Helical" evidence="1">
    <location>
        <begin position="26"/>
        <end position="48"/>
    </location>
</feature>
<dbReference type="GO" id="GO:0004089">
    <property type="term" value="F:carbonate dehydratase activity"/>
    <property type="evidence" value="ECO:0007669"/>
    <property type="project" value="InterPro"/>
</dbReference>
<dbReference type="InterPro" id="IPR041891">
    <property type="entry name" value="Alpha_CA_prokaryot-like"/>
</dbReference>
<dbReference type="InterPro" id="IPR036398">
    <property type="entry name" value="CA_dom_sf"/>
</dbReference>
<dbReference type="SMART" id="SM01057">
    <property type="entry name" value="Carb_anhydrase"/>
    <property type="match status" value="1"/>
</dbReference>
<dbReference type="Pfam" id="PF00194">
    <property type="entry name" value="Carb_anhydrase"/>
    <property type="match status" value="1"/>
</dbReference>
<accession>A0A4S9SB55</accession>
<evidence type="ECO:0000259" key="2">
    <source>
        <dbReference type="PROSITE" id="PS51144"/>
    </source>
</evidence>
<dbReference type="SUPFAM" id="SSF51069">
    <property type="entry name" value="Carbonic anhydrase"/>
    <property type="match status" value="1"/>
</dbReference>
<evidence type="ECO:0000313" key="3">
    <source>
        <dbReference type="EMBL" id="THZ07908.1"/>
    </source>
</evidence>
<evidence type="ECO:0000313" key="4">
    <source>
        <dbReference type="Proteomes" id="UP000308005"/>
    </source>
</evidence>
<dbReference type="Proteomes" id="UP000308005">
    <property type="component" value="Unassembled WGS sequence"/>
</dbReference>
<proteinExistence type="predicted"/>
<name>A0A4S9SB55_AURPU</name>
<dbReference type="CDD" id="cd03124">
    <property type="entry name" value="alpha_CA_prokaryotic_like"/>
    <property type="match status" value="1"/>
</dbReference>
<evidence type="ECO:0000256" key="1">
    <source>
        <dbReference type="SAM" id="Phobius"/>
    </source>
</evidence>
<dbReference type="Gene3D" id="3.10.200.10">
    <property type="entry name" value="Alpha carbonic anhydrase"/>
    <property type="match status" value="1"/>
</dbReference>
<keyword evidence="1" id="KW-0812">Transmembrane</keyword>
<feature type="domain" description="Alpha-carbonic anhydrase" evidence="2">
    <location>
        <begin position="67"/>
        <end position="298"/>
    </location>
</feature>